<feature type="domain" description="DUF7918" evidence="2">
    <location>
        <begin position="48"/>
        <end position="251"/>
    </location>
</feature>
<accession>A0AAD6TAC9</accession>
<gene>
    <name evidence="3" type="ORF">C8F04DRAFT_1078707</name>
</gene>
<evidence type="ECO:0000313" key="3">
    <source>
        <dbReference type="EMBL" id="KAJ7041786.1"/>
    </source>
</evidence>
<comment type="caution">
    <text evidence="3">The sequence shown here is derived from an EMBL/GenBank/DDBJ whole genome shotgun (WGS) entry which is preliminary data.</text>
</comment>
<dbReference type="Proteomes" id="UP001218188">
    <property type="component" value="Unassembled WGS sequence"/>
</dbReference>
<dbReference type="PANTHER" id="PTHR36223:SF1">
    <property type="entry name" value="TRANSCRIPTION ELONGATION FACTOR EAF N-TERMINAL DOMAIN-CONTAINING PROTEIN"/>
    <property type="match status" value="1"/>
</dbReference>
<evidence type="ECO:0000259" key="2">
    <source>
        <dbReference type="Pfam" id="PF25534"/>
    </source>
</evidence>
<dbReference type="EMBL" id="JARJCM010000015">
    <property type="protein sequence ID" value="KAJ7041786.1"/>
    <property type="molecule type" value="Genomic_DNA"/>
</dbReference>
<evidence type="ECO:0000313" key="4">
    <source>
        <dbReference type="Proteomes" id="UP001218188"/>
    </source>
</evidence>
<evidence type="ECO:0000256" key="1">
    <source>
        <dbReference type="SAM" id="SignalP"/>
    </source>
</evidence>
<organism evidence="3 4">
    <name type="scientific">Mycena alexandri</name>
    <dbReference type="NCBI Taxonomy" id="1745969"/>
    <lineage>
        <taxon>Eukaryota</taxon>
        <taxon>Fungi</taxon>
        <taxon>Dikarya</taxon>
        <taxon>Basidiomycota</taxon>
        <taxon>Agaricomycotina</taxon>
        <taxon>Agaricomycetes</taxon>
        <taxon>Agaricomycetidae</taxon>
        <taxon>Agaricales</taxon>
        <taxon>Marasmiineae</taxon>
        <taxon>Mycenaceae</taxon>
        <taxon>Mycena</taxon>
    </lineage>
</organism>
<feature type="chain" id="PRO_5041954742" description="DUF7918 domain-containing protein" evidence="1">
    <location>
        <begin position="24"/>
        <end position="315"/>
    </location>
</feature>
<proteinExistence type="predicted"/>
<dbReference type="Pfam" id="PF25534">
    <property type="entry name" value="DUF7918"/>
    <property type="match status" value="1"/>
</dbReference>
<keyword evidence="1" id="KW-0732">Signal</keyword>
<protein>
    <recommendedName>
        <fullName evidence="2">DUF7918 domain-containing protein</fullName>
    </recommendedName>
</protein>
<feature type="signal peptide" evidence="1">
    <location>
        <begin position="1"/>
        <end position="23"/>
    </location>
</feature>
<sequence length="315" mass="34423">MSMLRPGLTFLSFFVLFLRTSSACVSLASSLTSATLSAMQLGPLHSWITVDGVELTEFALQCSADGTEASCWIPSECDKQFTVHFKNTEASSRSTVNAHVVVDGISCGSKALRCRDRRHPHTSSGSRDSVATSATTRRSLFFGQQALTDDDTLLNAAISPELGSIKVVIATVRARKSRLGSNRSHGKTPYKYEPQTLHERSKKAMGHSVQFGAEFKSHNSTSAPVEIIKILATFVFKYRPLEILRAEGIAPPAVRREPAAAPVEVLDLTLDDEPDNAAEIKKLETRLRELKGKGVRIKEEPLRVKNESGVVIDLT</sequence>
<dbReference type="AlphaFoldDB" id="A0AAD6TAC9"/>
<name>A0AAD6TAC9_9AGAR</name>
<reference evidence="3" key="1">
    <citation type="submission" date="2023-03" db="EMBL/GenBank/DDBJ databases">
        <title>Massive genome expansion in bonnet fungi (Mycena s.s.) driven by repeated elements and novel gene families across ecological guilds.</title>
        <authorList>
            <consortium name="Lawrence Berkeley National Laboratory"/>
            <person name="Harder C.B."/>
            <person name="Miyauchi S."/>
            <person name="Viragh M."/>
            <person name="Kuo A."/>
            <person name="Thoen E."/>
            <person name="Andreopoulos B."/>
            <person name="Lu D."/>
            <person name="Skrede I."/>
            <person name="Drula E."/>
            <person name="Henrissat B."/>
            <person name="Morin E."/>
            <person name="Kohler A."/>
            <person name="Barry K."/>
            <person name="LaButti K."/>
            <person name="Morin E."/>
            <person name="Salamov A."/>
            <person name="Lipzen A."/>
            <person name="Mereny Z."/>
            <person name="Hegedus B."/>
            <person name="Baldrian P."/>
            <person name="Stursova M."/>
            <person name="Weitz H."/>
            <person name="Taylor A."/>
            <person name="Grigoriev I.V."/>
            <person name="Nagy L.G."/>
            <person name="Martin F."/>
            <person name="Kauserud H."/>
        </authorList>
    </citation>
    <scope>NUCLEOTIDE SEQUENCE</scope>
    <source>
        <strain evidence="3">CBHHK200</strain>
    </source>
</reference>
<keyword evidence="4" id="KW-1185">Reference proteome</keyword>
<dbReference type="PANTHER" id="PTHR36223">
    <property type="entry name" value="BETA-LACTAMASE-TYPE TRANSPEPTIDASE FOLD DOMAIN CONTAINING PROTEIN"/>
    <property type="match status" value="1"/>
</dbReference>
<dbReference type="InterPro" id="IPR057678">
    <property type="entry name" value="DUF7918"/>
</dbReference>